<sequence length="604" mass="62387">MAIITIGKGKMYSCPYYAAPHVQAGDTVEIYPGTYGGAWFWSSNITIKGMGPGVVIQGTLTQGKGLFVLSGPNVTVDNITFKNANNYDGNGAGINFTGTNLTVTNSTFLNNQDGILTTPNGGSTITVKNSTFDGNGSNAGAHGAAHGIYAGTAALLDVENSTFTNTLEGHSIKSRAKNTIIKNNTITDGPNGTSSYLIDIPNGGAATITGNYLEKGPKSSNSSYAITMGEEGVKNPAGTILIADNTFVNDDKAGVVFAHNETGNADFTVSNNKISGLATTILTGKGTVIDPNISTGTTTRPPGAPEITAKPLAADFNTDGKGDIVLQNKSGQVMVWTMNGTEKTGAAALRDAGANLKVIAAADFNGDGKTDILLQNNYADVQIWTFNGIGLTSAVTVPTKIETSWHAIGAGDFNGDGKADILFQNNDHRVWVWTMNGTTKTGNLIVGNPGVTWNTIGAADFDGNGKSDILFQNVNTGAVQIWTMDGTTVLSKTVVSTPPGSGFKAVATGDLDGDSRADILFQDSSGQVLVWTMNGTAVKSASVIGTPGAGWSVAGTDDYNGDGKDDILFQNSTGQTMAWTMSGTSVLSKGPINDAGTGWHAIAG</sequence>
<gene>
    <name evidence="3" type="ORF">FHS83_001165</name>
</gene>
<reference evidence="3 4" key="1">
    <citation type="submission" date="2020-03" db="EMBL/GenBank/DDBJ databases">
        <title>Genomic Encyclopedia of Type Strains, Phase IV (KMG-IV): sequencing the most valuable type-strain genomes for metagenomic binning, comparative biology and taxonomic classification.</title>
        <authorList>
            <person name="Goeker M."/>
        </authorList>
    </citation>
    <scope>NUCLEOTIDE SEQUENCE [LARGE SCALE GENOMIC DNA]</scope>
    <source>
        <strain evidence="3 4">DSM 19867</strain>
    </source>
</reference>
<dbReference type="Gene3D" id="2.160.20.10">
    <property type="entry name" value="Single-stranded right-handed beta-helix, Pectin lyase-like"/>
    <property type="match status" value="1"/>
</dbReference>
<dbReference type="InterPro" id="IPR013517">
    <property type="entry name" value="FG-GAP"/>
</dbReference>
<dbReference type="Pfam" id="PF13229">
    <property type="entry name" value="Beta_helix"/>
    <property type="match status" value="2"/>
</dbReference>
<dbReference type="EMBL" id="JAASRM010000001">
    <property type="protein sequence ID" value="NIK87847.1"/>
    <property type="molecule type" value="Genomic_DNA"/>
</dbReference>
<dbReference type="Proteomes" id="UP000570514">
    <property type="component" value="Unassembled WGS sequence"/>
</dbReference>
<dbReference type="InterPro" id="IPR011050">
    <property type="entry name" value="Pectin_lyase_fold/virulence"/>
</dbReference>
<dbReference type="InterPro" id="IPR006626">
    <property type="entry name" value="PbH1"/>
</dbReference>
<protein>
    <recommendedName>
        <fullName evidence="2">Right handed beta helix domain-containing protein</fullName>
    </recommendedName>
</protein>
<dbReference type="AlphaFoldDB" id="A0A846MXZ2"/>
<keyword evidence="4" id="KW-1185">Reference proteome</keyword>
<dbReference type="InterPro" id="IPR012334">
    <property type="entry name" value="Pectin_lyas_fold"/>
</dbReference>
<comment type="caution">
    <text evidence="3">The sequence shown here is derived from an EMBL/GenBank/DDBJ whole genome shotgun (WGS) entry which is preliminary data.</text>
</comment>
<name>A0A846MXZ2_9PROT</name>
<evidence type="ECO:0000313" key="4">
    <source>
        <dbReference type="Proteomes" id="UP000570514"/>
    </source>
</evidence>
<evidence type="ECO:0000259" key="2">
    <source>
        <dbReference type="Pfam" id="PF13229"/>
    </source>
</evidence>
<dbReference type="PANTHER" id="PTHR46580">
    <property type="entry name" value="SENSOR KINASE-RELATED"/>
    <property type="match status" value="1"/>
</dbReference>
<dbReference type="InterPro" id="IPR028994">
    <property type="entry name" value="Integrin_alpha_N"/>
</dbReference>
<dbReference type="InterPro" id="IPR039448">
    <property type="entry name" value="Beta_helix"/>
</dbReference>
<dbReference type="SMART" id="SM00710">
    <property type="entry name" value="PbH1"/>
    <property type="match status" value="7"/>
</dbReference>
<dbReference type="Gene3D" id="2.40.128.340">
    <property type="match status" value="3"/>
</dbReference>
<feature type="domain" description="Right handed beta helix" evidence="2">
    <location>
        <begin position="144"/>
        <end position="278"/>
    </location>
</feature>
<dbReference type="RefSeq" id="WP_167081794.1">
    <property type="nucleotide sequence ID" value="NZ_BAAADC010000001.1"/>
</dbReference>
<keyword evidence="1" id="KW-0732">Signal</keyword>
<proteinExistence type="predicted"/>
<organism evidence="3 4">
    <name type="scientific">Rhizomicrobium palustre</name>
    <dbReference type="NCBI Taxonomy" id="189966"/>
    <lineage>
        <taxon>Bacteria</taxon>
        <taxon>Pseudomonadati</taxon>
        <taxon>Pseudomonadota</taxon>
        <taxon>Alphaproteobacteria</taxon>
        <taxon>Micropepsales</taxon>
        <taxon>Micropepsaceae</taxon>
        <taxon>Rhizomicrobium</taxon>
    </lineage>
</organism>
<dbReference type="Pfam" id="PF13517">
    <property type="entry name" value="FG-GAP_3"/>
    <property type="match status" value="2"/>
</dbReference>
<feature type="domain" description="Right handed beta helix" evidence="2">
    <location>
        <begin position="44"/>
        <end position="138"/>
    </location>
</feature>
<dbReference type="SUPFAM" id="SSF51126">
    <property type="entry name" value="Pectin lyase-like"/>
    <property type="match status" value="1"/>
</dbReference>
<accession>A0A846MXZ2</accession>
<dbReference type="PANTHER" id="PTHR46580:SF2">
    <property type="entry name" value="MAM DOMAIN-CONTAINING PROTEIN"/>
    <property type="match status" value="1"/>
</dbReference>
<evidence type="ECO:0000313" key="3">
    <source>
        <dbReference type="EMBL" id="NIK87847.1"/>
    </source>
</evidence>
<dbReference type="SUPFAM" id="SSF69318">
    <property type="entry name" value="Integrin alpha N-terminal domain"/>
    <property type="match status" value="1"/>
</dbReference>
<evidence type="ECO:0000256" key="1">
    <source>
        <dbReference type="ARBA" id="ARBA00022729"/>
    </source>
</evidence>